<feature type="coiled-coil region" evidence="1">
    <location>
        <begin position="17"/>
        <end position="44"/>
    </location>
</feature>
<sequence>MGGEKEREEFWALGIAEMKKGREILEARAKIEELQKQLFDATTALQTVSDIMDFSVFFKYSTNLWKNDLITRDASGCHRFHQIPLL</sequence>
<evidence type="ECO:0000313" key="2">
    <source>
        <dbReference type="EMBL" id="VDL67874.1"/>
    </source>
</evidence>
<reference evidence="2 3" key="2">
    <citation type="submission" date="2018-11" db="EMBL/GenBank/DDBJ databases">
        <authorList>
            <consortium name="Pathogen Informatics"/>
        </authorList>
    </citation>
    <scope>NUCLEOTIDE SEQUENCE [LARGE SCALE GENOMIC DNA]</scope>
</reference>
<proteinExistence type="predicted"/>
<evidence type="ECO:0000313" key="3">
    <source>
        <dbReference type="Proteomes" id="UP000271162"/>
    </source>
</evidence>
<evidence type="ECO:0000313" key="4">
    <source>
        <dbReference type="WBParaSite" id="NBR_0000428401-mRNA-1"/>
    </source>
</evidence>
<reference evidence="4" key="1">
    <citation type="submission" date="2017-02" db="UniProtKB">
        <authorList>
            <consortium name="WormBaseParasite"/>
        </authorList>
    </citation>
    <scope>IDENTIFICATION</scope>
</reference>
<protein>
    <submittedName>
        <fullName evidence="4">Ovule protein</fullName>
    </submittedName>
</protein>
<dbReference type="STRING" id="27835.A0A0N4XP32"/>
<keyword evidence="1" id="KW-0175">Coiled coil</keyword>
<accession>A0A0N4XP32</accession>
<organism evidence="4">
    <name type="scientific">Nippostrongylus brasiliensis</name>
    <name type="common">Rat hookworm</name>
    <dbReference type="NCBI Taxonomy" id="27835"/>
    <lineage>
        <taxon>Eukaryota</taxon>
        <taxon>Metazoa</taxon>
        <taxon>Ecdysozoa</taxon>
        <taxon>Nematoda</taxon>
        <taxon>Chromadorea</taxon>
        <taxon>Rhabditida</taxon>
        <taxon>Rhabditina</taxon>
        <taxon>Rhabditomorpha</taxon>
        <taxon>Strongyloidea</taxon>
        <taxon>Heligmosomidae</taxon>
        <taxon>Nippostrongylus</taxon>
    </lineage>
</organism>
<evidence type="ECO:0000256" key="1">
    <source>
        <dbReference type="SAM" id="Coils"/>
    </source>
</evidence>
<dbReference type="EMBL" id="UYSL01007696">
    <property type="protein sequence ID" value="VDL67874.1"/>
    <property type="molecule type" value="Genomic_DNA"/>
</dbReference>
<dbReference type="WBParaSite" id="NBR_0000428401-mRNA-1">
    <property type="protein sequence ID" value="NBR_0000428401-mRNA-1"/>
    <property type="gene ID" value="NBR_0000428401"/>
</dbReference>
<keyword evidence="3" id="KW-1185">Reference proteome</keyword>
<dbReference type="Proteomes" id="UP000271162">
    <property type="component" value="Unassembled WGS sequence"/>
</dbReference>
<dbReference type="AlphaFoldDB" id="A0A0N4XP32"/>
<name>A0A0N4XP32_NIPBR</name>
<gene>
    <name evidence="2" type="ORF">NBR_LOCUS4285</name>
</gene>